<gene>
    <name evidence="2" type="ORF">H6G59_10320</name>
</gene>
<protein>
    <submittedName>
        <fullName evidence="2">Transposase</fullName>
    </submittedName>
</protein>
<dbReference type="EMBL" id="JACJST010000008">
    <property type="protein sequence ID" value="MBD2568289.1"/>
    <property type="molecule type" value="Genomic_DNA"/>
</dbReference>
<dbReference type="InterPro" id="IPR002686">
    <property type="entry name" value="Transposase_17"/>
</dbReference>
<accession>A0ABR8FEU6</accession>
<keyword evidence="3" id="KW-1185">Reference proteome</keyword>
<dbReference type="Proteomes" id="UP000640531">
    <property type="component" value="Unassembled WGS sequence"/>
</dbReference>
<name>A0ABR8FEU6_9NOST</name>
<comment type="caution">
    <text evidence="2">The sequence shown here is derived from an EMBL/GenBank/DDBJ whole genome shotgun (WGS) entry which is preliminary data.</text>
</comment>
<feature type="domain" description="Transposase IS200-like" evidence="1">
    <location>
        <begin position="21"/>
        <end position="162"/>
    </location>
</feature>
<dbReference type="PANTHER" id="PTHR36966">
    <property type="entry name" value="REP-ASSOCIATED TYROSINE TRANSPOSASE"/>
    <property type="match status" value="1"/>
</dbReference>
<organism evidence="2 3">
    <name type="scientific">Anabaena lutea FACHB-196</name>
    <dbReference type="NCBI Taxonomy" id="2692881"/>
    <lineage>
        <taxon>Bacteria</taxon>
        <taxon>Bacillati</taxon>
        <taxon>Cyanobacteriota</taxon>
        <taxon>Cyanophyceae</taxon>
        <taxon>Nostocales</taxon>
        <taxon>Nostocaceae</taxon>
        <taxon>Anabaena</taxon>
    </lineage>
</organism>
<dbReference type="Gene3D" id="3.30.70.1290">
    <property type="entry name" value="Transposase IS200-like"/>
    <property type="match status" value="1"/>
</dbReference>
<evidence type="ECO:0000313" key="2">
    <source>
        <dbReference type="EMBL" id="MBD2568289.1"/>
    </source>
</evidence>
<evidence type="ECO:0000259" key="1">
    <source>
        <dbReference type="SMART" id="SM01321"/>
    </source>
</evidence>
<reference evidence="2 3" key="1">
    <citation type="journal article" date="2020" name="ISME J.">
        <title>Comparative genomics reveals insights into cyanobacterial evolution and habitat adaptation.</title>
        <authorList>
            <person name="Chen M.Y."/>
            <person name="Teng W.K."/>
            <person name="Zhao L."/>
            <person name="Hu C.X."/>
            <person name="Zhou Y.K."/>
            <person name="Han B.P."/>
            <person name="Song L.R."/>
            <person name="Shu W.S."/>
        </authorList>
    </citation>
    <scope>NUCLEOTIDE SEQUENCE [LARGE SCALE GENOMIC DNA]</scope>
    <source>
        <strain evidence="2 3">FACHB-196</strain>
    </source>
</reference>
<dbReference type="InterPro" id="IPR052715">
    <property type="entry name" value="RAYT_transposase"/>
</dbReference>
<dbReference type="SUPFAM" id="SSF143422">
    <property type="entry name" value="Transposase IS200-like"/>
    <property type="match status" value="1"/>
</dbReference>
<dbReference type="InterPro" id="IPR036515">
    <property type="entry name" value="Transposase_17_sf"/>
</dbReference>
<evidence type="ECO:0000313" key="3">
    <source>
        <dbReference type="Proteomes" id="UP000640531"/>
    </source>
</evidence>
<dbReference type="RefSeq" id="WP_190714089.1">
    <property type="nucleotide sequence ID" value="NZ_JACJST010000008.1"/>
</dbReference>
<proteinExistence type="predicted"/>
<sequence length="188" mass="22280">MPYNPQIHHRRSIRLKNYDYTQEGAYFITICTKNKQCIFGDIKQGEMKFNLLGTIARDYWQEIPQHFPHIKLDIFVIMPNHIHGILWIVEKIKITNQQRNFGEMIPGSIPCVIRSYKSAVTKKINQICHQKGISSVWQINFYEHINQDEQSLESIRQYIINNPLNWDNDPDNLGKIYYDNTLLLDVPF</sequence>
<dbReference type="SMART" id="SM01321">
    <property type="entry name" value="Y1_Tnp"/>
    <property type="match status" value="1"/>
</dbReference>
<dbReference type="PANTHER" id="PTHR36966:SF1">
    <property type="entry name" value="REP-ASSOCIATED TYROSINE TRANSPOSASE"/>
    <property type="match status" value="1"/>
</dbReference>